<evidence type="ECO:0000313" key="5">
    <source>
        <dbReference type="Proteomes" id="UP001212997"/>
    </source>
</evidence>
<dbReference type="Pfam" id="PF13561">
    <property type="entry name" value="adh_short_C2"/>
    <property type="match status" value="1"/>
</dbReference>
<comment type="similarity">
    <text evidence="1">Belongs to the short-chain dehydrogenases/reductases (SDR) family.</text>
</comment>
<dbReference type="CDD" id="cd05362">
    <property type="entry name" value="THN_reductase-like_SDR_c"/>
    <property type="match status" value="1"/>
</dbReference>
<dbReference type="PRINTS" id="PR00081">
    <property type="entry name" value="GDHRDH"/>
</dbReference>
<evidence type="ECO:0000313" key="4">
    <source>
        <dbReference type="EMBL" id="KAJ3478219.1"/>
    </source>
</evidence>
<keyword evidence="3" id="KW-0560">Oxidoreductase</keyword>
<evidence type="ECO:0008006" key="6">
    <source>
        <dbReference type="Google" id="ProtNLM"/>
    </source>
</evidence>
<accession>A0AAD5YCH4</accession>
<dbReference type="InterPro" id="IPR002347">
    <property type="entry name" value="SDR_fam"/>
</dbReference>
<dbReference type="AlphaFoldDB" id="A0AAD5YCH4"/>
<dbReference type="PANTHER" id="PTHR48107">
    <property type="entry name" value="NADPH-DEPENDENT ALDEHYDE REDUCTASE-LIKE PROTEIN, CHLOROPLASTIC-RELATED"/>
    <property type="match status" value="1"/>
</dbReference>
<dbReference type="EMBL" id="JANAWD010000529">
    <property type="protein sequence ID" value="KAJ3478219.1"/>
    <property type="molecule type" value="Genomic_DNA"/>
</dbReference>
<evidence type="ECO:0000256" key="2">
    <source>
        <dbReference type="ARBA" id="ARBA00022857"/>
    </source>
</evidence>
<dbReference type="InterPro" id="IPR036291">
    <property type="entry name" value="NAD(P)-bd_dom_sf"/>
</dbReference>
<dbReference type="SUPFAM" id="SSF51735">
    <property type="entry name" value="NAD(P)-binding Rossmann-fold domains"/>
    <property type="match status" value="1"/>
</dbReference>
<dbReference type="FunFam" id="3.40.50.720:FF:000084">
    <property type="entry name" value="Short-chain dehydrogenase reductase"/>
    <property type="match status" value="1"/>
</dbReference>
<gene>
    <name evidence="4" type="ORF">NLI96_g9910</name>
</gene>
<dbReference type="GO" id="GO:0016614">
    <property type="term" value="F:oxidoreductase activity, acting on CH-OH group of donors"/>
    <property type="evidence" value="ECO:0007669"/>
    <property type="project" value="UniProtKB-ARBA"/>
</dbReference>
<dbReference type="InterPro" id="IPR020904">
    <property type="entry name" value="Sc_DH/Rdtase_CS"/>
</dbReference>
<evidence type="ECO:0000256" key="3">
    <source>
        <dbReference type="ARBA" id="ARBA00023002"/>
    </source>
</evidence>
<organism evidence="4 5">
    <name type="scientific">Meripilus lineatus</name>
    <dbReference type="NCBI Taxonomy" id="2056292"/>
    <lineage>
        <taxon>Eukaryota</taxon>
        <taxon>Fungi</taxon>
        <taxon>Dikarya</taxon>
        <taxon>Basidiomycota</taxon>
        <taxon>Agaricomycotina</taxon>
        <taxon>Agaricomycetes</taxon>
        <taxon>Polyporales</taxon>
        <taxon>Meripilaceae</taxon>
        <taxon>Meripilus</taxon>
    </lineage>
</organism>
<protein>
    <recommendedName>
        <fullName evidence="6">NAD(P)-binding protein</fullName>
    </recommendedName>
</protein>
<sequence>MSTSTLPLAGKVALITGSSKGIGASIAKRLASDGASVVVNYVRSSGAAEEIVNTINTQGTGKAIAVKADVSSISEGKRLLDETVKAFGKIDILILNAGLMYNGQLADIDEKQFDEQFQVNVKVPLFMTQAAAPLMTAGGRIIFFSTSITKNTQVPPNYLVYAAAKGAVQQIVRVLSKDLGAKGLTVNAIAPGPVDTDLFNNGKSEQLIQFFANMHPQKRIPSPDEISPIAAFLARDESGWVNGQTIFVNGGFNV</sequence>
<dbReference type="PROSITE" id="PS00061">
    <property type="entry name" value="ADH_SHORT"/>
    <property type="match status" value="1"/>
</dbReference>
<keyword evidence="5" id="KW-1185">Reference proteome</keyword>
<proteinExistence type="inferred from homology"/>
<evidence type="ECO:0000256" key="1">
    <source>
        <dbReference type="ARBA" id="ARBA00006484"/>
    </source>
</evidence>
<reference evidence="4" key="1">
    <citation type="submission" date="2022-07" db="EMBL/GenBank/DDBJ databases">
        <title>Genome Sequence of Physisporinus lineatus.</title>
        <authorList>
            <person name="Buettner E."/>
        </authorList>
    </citation>
    <scope>NUCLEOTIDE SEQUENCE</scope>
    <source>
        <strain evidence="4">VT162</strain>
    </source>
</reference>
<name>A0AAD5YCH4_9APHY</name>
<comment type="caution">
    <text evidence="4">The sequence shown here is derived from an EMBL/GenBank/DDBJ whole genome shotgun (WGS) entry which is preliminary data.</text>
</comment>
<dbReference type="Proteomes" id="UP001212997">
    <property type="component" value="Unassembled WGS sequence"/>
</dbReference>
<dbReference type="PANTHER" id="PTHR48107:SF7">
    <property type="entry name" value="RE15974P"/>
    <property type="match status" value="1"/>
</dbReference>
<dbReference type="PRINTS" id="PR00080">
    <property type="entry name" value="SDRFAMILY"/>
</dbReference>
<keyword evidence="2" id="KW-0521">NADP</keyword>
<dbReference type="Gene3D" id="3.40.50.720">
    <property type="entry name" value="NAD(P)-binding Rossmann-like Domain"/>
    <property type="match status" value="1"/>
</dbReference>